<protein>
    <recommendedName>
        <fullName evidence="1">CHK kinase-like domain-containing protein</fullName>
    </recommendedName>
</protein>
<dbReference type="PANTHER" id="PTHR11012:SF58">
    <property type="entry name" value="CHK KINASE-LIKE DOMAIN-CONTAINING PROTEIN"/>
    <property type="match status" value="1"/>
</dbReference>
<reference evidence="2 3" key="1">
    <citation type="submission" date="2019-05" db="EMBL/GenBank/DDBJ databases">
        <title>Another draft genome of Portunus trituberculatus and its Hox gene families provides insights of decapod evolution.</title>
        <authorList>
            <person name="Jeong J.-H."/>
            <person name="Song I."/>
            <person name="Kim S."/>
            <person name="Choi T."/>
            <person name="Kim D."/>
            <person name="Ryu S."/>
            <person name="Kim W."/>
        </authorList>
    </citation>
    <scope>NUCLEOTIDE SEQUENCE [LARGE SCALE GENOMIC DNA]</scope>
    <source>
        <tissue evidence="2">Muscle</tissue>
    </source>
</reference>
<keyword evidence="3" id="KW-1185">Reference proteome</keyword>
<dbReference type="EMBL" id="VSRR010001026">
    <property type="protein sequence ID" value="MPC21866.1"/>
    <property type="molecule type" value="Genomic_DNA"/>
</dbReference>
<dbReference type="SUPFAM" id="SSF56112">
    <property type="entry name" value="Protein kinase-like (PK-like)"/>
    <property type="match status" value="1"/>
</dbReference>
<dbReference type="SMART" id="SM00587">
    <property type="entry name" value="CHK"/>
    <property type="match status" value="1"/>
</dbReference>
<gene>
    <name evidence="2" type="ORF">E2C01_014869</name>
</gene>
<dbReference type="InterPro" id="IPR004119">
    <property type="entry name" value="EcKL"/>
</dbReference>
<evidence type="ECO:0000313" key="2">
    <source>
        <dbReference type="EMBL" id="MPC21866.1"/>
    </source>
</evidence>
<name>A0A5B7DLL2_PORTR</name>
<dbReference type="Pfam" id="PF02958">
    <property type="entry name" value="EcKL"/>
    <property type="match status" value="1"/>
</dbReference>
<dbReference type="InterPro" id="IPR015897">
    <property type="entry name" value="CHK_kinase-like"/>
</dbReference>
<evidence type="ECO:0000259" key="1">
    <source>
        <dbReference type="SMART" id="SM00587"/>
    </source>
</evidence>
<feature type="domain" description="CHK kinase-like" evidence="1">
    <location>
        <begin position="142"/>
        <end position="334"/>
    </location>
</feature>
<dbReference type="OrthoDB" id="191037at2759"/>
<evidence type="ECO:0000313" key="3">
    <source>
        <dbReference type="Proteomes" id="UP000324222"/>
    </source>
</evidence>
<dbReference type="Gene3D" id="3.90.1200.10">
    <property type="match status" value="1"/>
</dbReference>
<dbReference type="AlphaFoldDB" id="A0A5B7DLL2"/>
<comment type="caution">
    <text evidence="2">The sequence shown here is derived from an EMBL/GenBank/DDBJ whole genome shotgun (WGS) entry which is preliminary data.</text>
</comment>
<accession>A0A5B7DLL2</accession>
<sequence>MKGRRTLGEWSVKPANDEREGYLSEQLALGVTYTAAGRPYHAHLLAKLLPQDPFNRAFVIESLFDLREIKFYKEVSRGRCEVTGGRRGEAAAAAAAAGRHVKVIKPAVEAVERKYLTEEDLESSWTPDLYFAKHKEAAESILVLDDMCQHGYKVPELTDGMTSAQTRAALVTVANFHAATVALQHKEGKNLQEEFPYLLSVDQSVESFNCLVERGLPLLLKFLESRKDQAQVREGLTRYSGPRAAQVLREVLAPSDKLNTLVHCDFWCNNLLFKEAEDAAARCCIIDWQMVMYGRPAIDVALLLTTSLEPAERRKHGSELLAAYWDAFMARLSKFGIESKALKYTKQDLEADFRAAQAMAALVVVGSVDIALGTPGREERVLNLLADLLEQGVL</sequence>
<organism evidence="2 3">
    <name type="scientific">Portunus trituberculatus</name>
    <name type="common">Swimming crab</name>
    <name type="synonym">Neptunus trituberculatus</name>
    <dbReference type="NCBI Taxonomy" id="210409"/>
    <lineage>
        <taxon>Eukaryota</taxon>
        <taxon>Metazoa</taxon>
        <taxon>Ecdysozoa</taxon>
        <taxon>Arthropoda</taxon>
        <taxon>Crustacea</taxon>
        <taxon>Multicrustacea</taxon>
        <taxon>Malacostraca</taxon>
        <taxon>Eumalacostraca</taxon>
        <taxon>Eucarida</taxon>
        <taxon>Decapoda</taxon>
        <taxon>Pleocyemata</taxon>
        <taxon>Brachyura</taxon>
        <taxon>Eubrachyura</taxon>
        <taxon>Portunoidea</taxon>
        <taxon>Portunidae</taxon>
        <taxon>Portuninae</taxon>
        <taxon>Portunus</taxon>
    </lineage>
</organism>
<proteinExistence type="predicted"/>
<dbReference type="Proteomes" id="UP000324222">
    <property type="component" value="Unassembled WGS sequence"/>
</dbReference>
<dbReference type="PANTHER" id="PTHR11012">
    <property type="entry name" value="PROTEIN KINASE-LIKE DOMAIN-CONTAINING"/>
    <property type="match status" value="1"/>
</dbReference>
<dbReference type="InterPro" id="IPR011009">
    <property type="entry name" value="Kinase-like_dom_sf"/>
</dbReference>